<reference evidence="2" key="1">
    <citation type="journal article" date="2014" name="Genome Announc.">
        <title>De novo whole-genome sequence and genome annotation of Lichtheimia ramosa.</title>
        <authorList>
            <person name="Linde J."/>
            <person name="Schwartze V."/>
            <person name="Binder U."/>
            <person name="Lass-Florl C."/>
            <person name="Voigt K."/>
            <person name="Horn F."/>
        </authorList>
    </citation>
    <scope>NUCLEOTIDE SEQUENCE</scope>
    <source>
        <strain evidence="2">JMRC FSU:6197</strain>
    </source>
</reference>
<protein>
    <submittedName>
        <fullName evidence="2">Uncharacterized protein</fullName>
    </submittedName>
</protein>
<evidence type="ECO:0000256" key="1">
    <source>
        <dbReference type="SAM" id="MobiDB-lite"/>
    </source>
</evidence>
<proteinExistence type="predicted"/>
<dbReference type="OrthoDB" id="2286147at2759"/>
<name>A0A077WWA2_9FUNG</name>
<evidence type="ECO:0000313" key="2">
    <source>
        <dbReference type="EMBL" id="CDS11303.1"/>
    </source>
</evidence>
<dbReference type="AlphaFoldDB" id="A0A077WWA2"/>
<dbReference type="EMBL" id="LK023346">
    <property type="protein sequence ID" value="CDS11303.1"/>
    <property type="molecule type" value="Genomic_DNA"/>
</dbReference>
<feature type="region of interest" description="Disordered" evidence="1">
    <location>
        <begin position="18"/>
        <end position="69"/>
    </location>
</feature>
<sequence length="268" mass="30679">MSSLKAFGFQVRKGKTKDAQWSDASTCNKETDHNNTLPWLAPSTKQPSVKSKPAIVTSPSIEPVSRKKTTSSVAKSNTITRYFTRTTTATPQQGISMKGNHVDADEETCLCVVRKRIPIASIWSTLLEEYSFSVDDSDDDDDNNLLSGQQHQQQVSREDMMMLDNVMEPRGTRRKIRDDDEEDDMNSQPRRQHSRSKISKIDLVSAFQQVLTMNPRIVGVPVTNMIREMEQEQDDFEEEDRTRNVRKRMTQQEAATLLQLITEEFLLY</sequence>
<organism evidence="2">
    <name type="scientific">Lichtheimia ramosa</name>
    <dbReference type="NCBI Taxonomy" id="688394"/>
    <lineage>
        <taxon>Eukaryota</taxon>
        <taxon>Fungi</taxon>
        <taxon>Fungi incertae sedis</taxon>
        <taxon>Mucoromycota</taxon>
        <taxon>Mucoromycotina</taxon>
        <taxon>Mucoromycetes</taxon>
        <taxon>Mucorales</taxon>
        <taxon>Lichtheimiaceae</taxon>
        <taxon>Lichtheimia</taxon>
    </lineage>
</organism>
<feature type="region of interest" description="Disordered" evidence="1">
    <location>
        <begin position="135"/>
        <end position="197"/>
    </location>
</feature>
<gene>
    <name evidence="2" type="ORF">LRAMOSA03566</name>
</gene>
<accession>A0A077WWA2</accession>